<feature type="region of interest" description="Disordered" evidence="1">
    <location>
        <begin position="65"/>
        <end position="94"/>
    </location>
</feature>
<protein>
    <recommendedName>
        <fullName evidence="4">STI1/HOP DP domain-containing protein</fullName>
    </recommendedName>
</protein>
<comment type="caution">
    <text evidence="2">The sequence shown here is derived from an EMBL/GenBank/DDBJ whole genome shotgun (WGS) entry which is preliminary data.</text>
</comment>
<name>A0AAD5TMR9_9FUNG</name>
<evidence type="ECO:0008006" key="4">
    <source>
        <dbReference type="Google" id="ProtNLM"/>
    </source>
</evidence>
<accession>A0AAD5TMR9</accession>
<dbReference type="AlphaFoldDB" id="A0AAD5TMR9"/>
<dbReference type="EMBL" id="JADGJQ010000019">
    <property type="protein sequence ID" value="KAJ3179867.1"/>
    <property type="molecule type" value="Genomic_DNA"/>
</dbReference>
<reference evidence="2" key="1">
    <citation type="submission" date="2020-05" db="EMBL/GenBank/DDBJ databases">
        <title>Phylogenomic resolution of chytrid fungi.</title>
        <authorList>
            <person name="Stajich J.E."/>
            <person name="Amses K."/>
            <person name="Simmons R."/>
            <person name="Seto K."/>
            <person name="Myers J."/>
            <person name="Bonds A."/>
            <person name="Quandt C.A."/>
            <person name="Barry K."/>
            <person name="Liu P."/>
            <person name="Grigoriev I."/>
            <person name="Longcore J.E."/>
            <person name="James T.Y."/>
        </authorList>
    </citation>
    <scope>NUCLEOTIDE SEQUENCE</scope>
    <source>
        <strain evidence="2">JEL0379</strain>
    </source>
</reference>
<gene>
    <name evidence="2" type="ORF">HDU87_002435</name>
</gene>
<proteinExistence type="predicted"/>
<evidence type="ECO:0000313" key="2">
    <source>
        <dbReference type="EMBL" id="KAJ3179867.1"/>
    </source>
</evidence>
<dbReference type="Gene3D" id="1.10.260.100">
    <property type="match status" value="1"/>
</dbReference>
<sequence>MTDVSDDDLPPPLEDMSAVLNRYQKPPAAKKLASNVKTDKSLLDPPTALPAPAAKQAFGFKKGFLNEGSTTKTGAKPRKQTPIPLIKPNAKPEDGLRLSEVQDAMRGQMSLLDRQEWLTTDFLEKIERSPSLVSALADPVFQRAAGEMAKNPQAAFKKYARERPDIMEALREFAGMLGEKLGSMEGGATVSETNTGG</sequence>
<dbReference type="Proteomes" id="UP001212152">
    <property type="component" value="Unassembled WGS sequence"/>
</dbReference>
<evidence type="ECO:0000256" key="1">
    <source>
        <dbReference type="SAM" id="MobiDB-lite"/>
    </source>
</evidence>
<evidence type="ECO:0000313" key="3">
    <source>
        <dbReference type="Proteomes" id="UP001212152"/>
    </source>
</evidence>
<keyword evidence="3" id="KW-1185">Reference proteome</keyword>
<organism evidence="2 3">
    <name type="scientific">Geranomyces variabilis</name>
    <dbReference type="NCBI Taxonomy" id="109894"/>
    <lineage>
        <taxon>Eukaryota</taxon>
        <taxon>Fungi</taxon>
        <taxon>Fungi incertae sedis</taxon>
        <taxon>Chytridiomycota</taxon>
        <taxon>Chytridiomycota incertae sedis</taxon>
        <taxon>Chytridiomycetes</taxon>
        <taxon>Spizellomycetales</taxon>
        <taxon>Powellomycetaceae</taxon>
        <taxon>Geranomyces</taxon>
    </lineage>
</organism>